<gene>
    <name evidence="2" type="ORF">Fcan01_17877</name>
</gene>
<keyword evidence="3" id="KW-1185">Reference proteome</keyword>
<dbReference type="OrthoDB" id="505607at2759"/>
<accession>A0A226DTT3</accession>
<dbReference type="GO" id="GO:0004622">
    <property type="term" value="F:phosphatidylcholine lysophospholipase activity"/>
    <property type="evidence" value="ECO:0007669"/>
    <property type="project" value="TreeGrafter"/>
</dbReference>
<organism evidence="2 3">
    <name type="scientific">Folsomia candida</name>
    <name type="common">Springtail</name>
    <dbReference type="NCBI Taxonomy" id="158441"/>
    <lineage>
        <taxon>Eukaryota</taxon>
        <taxon>Metazoa</taxon>
        <taxon>Ecdysozoa</taxon>
        <taxon>Arthropoda</taxon>
        <taxon>Hexapoda</taxon>
        <taxon>Collembola</taxon>
        <taxon>Entomobryomorpha</taxon>
        <taxon>Isotomoidea</taxon>
        <taxon>Isotomidae</taxon>
        <taxon>Proisotominae</taxon>
        <taxon>Folsomia</taxon>
    </lineage>
</organism>
<dbReference type="Gene3D" id="3.40.50.1110">
    <property type="entry name" value="SGNH hydrolase"/>
    <property type="match status" value="1"/>
</dbReference>
<reference evidence="2 3" key="1">
    <citation type="submission" date="2015-12" db="EMBL/GenBank/DDBJ databases">
        <title>The genome of Folsomia candida.</title>
        <authorList>
            <person name="Faddeeva A."/>
            <person name="Derks M.F."/>
            <person name="Anvar Y."/>
            <person name="Smit S."/>
            <person name="Van Straalen N."/>
            <person name="Roelofs D."/>
        </authorList>
    </citation>
    <scope>NUCLEOTIDE SEQUENCE [LARGE SCALE GENOMIC DNA]</scope>
    <source>
        <strain evidence="2 3">VU population</strain>
        <tissue evidence="2">Whole body</tissue>
    </source>
</reference>
<evidence type="ECO:0000313" key="3">
    <source>
        <dbReference type="Proteomes" id="UP000198287"/>
    </source>
</evidence>
<feature type="domain" description="SGNH hydrolase-type esterase" evidence="1">
    <location>
        <begin position="80"/>
        <end position="244"/>
    </location>
</feature>
<dbReference type="AlphaFoldDB" id="A0A226DTT3"/>
<proteinExistence type="predicted"/>
<protein>
    <submittedName>
        <fullName evidence="2">Platelet-activating factor acetylhydrolase IB subunit gamma</fullName>
    </submittedName>
</protein>
<evidence type="ECO:0000259" key="1">
    <source>
        <dbReference type="Pfam" id="PF13472"/>
    </source>
</evidence>
<keyword evidence="2" id="KW-0378">Hydrolase</keyword>
<dbReference type="PANTHER" id="PTHR30383">
    <property type="entry name" value="THIOESTERASE 1/PROTEASE 1/LYSOPHOSPHOLIPASE L1"/>
    <property type="match status" value="1"/>
</dbReference>
<dbReference type="InterPro" id="IPR036514">
    <property type="entry name" value="SGNH_hydro_sf"/>
</dbReference>
<comment type="caution">
    <text evidence="2">The sequence shown here is derived from an EMBL/GenBank/DDBJ whole genome shotgun (WGS) entry which is preliminary data.</text>
</comment>
<dbReference type="SUPFAM" id="SSF52266">
    <property type="entry name" value="SGNH hydrolase"/>
    <property type="match status" value="1"/>
</dbReference>
<dbReference type="InterPro" id="IPR013830">
    <property type="entry name" value="SGNH_hydro"/>
</dbReference>
<evidence type="ECO:0000313" key="2">
    <source>
        <dbReference type="EMBL" id="OXA47616.1"/>
    </source>
</evidence>
<dbReference type="STRING" id="158441.A0A226DTT3"/>
<dbReference type="Proteomes" id="UP000198287">
    <property type="component" value="Unassembled WGS sequence"/>
</dbReference>
<dbReference type="Pfam" id="PF13472">
    <property type="entry name" value="Lipase_GDSL_2"/>
    <property type="match status" value="1"/>
</dbReference>
<dbReference type="EMBL" id="LNIX01000013">
    <property type="protein sequence ID" value="OXA47616.1"/>
    <property type="molecule type" value="Genomic_DNA"/>
</dbReference>
<name>A0A226DTT3_FOLCA</name>
<sequence>MPPYKHHLLISVVDIIDKSGQYKYQWFAQFKINWIRRHHNSHSSINFNVSTMKLLVLLVLCGSALAVPAPKQDRCTNAVFLGDSITDAFDNGNGAPVWQQFYAPLGAVNTGVSGDRTTTIIDRINNQGIIDGLGAHVAVLKIGTNDLSGGVPETTVAQNIGQILNLIKDKNRGVKILLLGILPRNGVDIHNRIRNVNAIIRGYADNLSVFFLDMETQFQGDAIGTVPTDLFYDGLHLTLRGYEVWAETMNNQFFNLVNNPLCP</sequence>
<dbReference type="InterPro" id="IPR051532">
    <property type="entry name" value="Ester_Hydrolysis_Enzymes"/>
</dbReference>
<dbReference type="PANTHER" id="PTHR30383:SF32">
    <property type="entry name" value="SGNH-HYDROLASE"/>
    <property type="match status" value="1"/>
</dbReference>